<comment type="caution">
    <text evidence="1">The sequence shown here is derived from an EMBL/GenBank/DDBJ whole genome shotgun (WGS) entry which is preliminary data.</text>
</comment>
<reference evidence="1" key="1">
    <citation type="submission" date="2016-10" db="EMBL/GenBank/DDBJ databases">
        <title>Sequence of Gallionella enrichment culture.</title>
        <authorList>
            <person name="Poehlein A."/>
            <person name="Muehling M."/>
            <person name="Daniel R."/>
        </authorList>
    </citation>
    <scope>NUCLEOTIDE SEQUENCE</scope>
</reference>
<evidence type="ECO:0000313" key="1">
    <source>
        <dbReference type="EMBL" id="OIQ63891.1"/>
    </source>
</evidence>
<organism evidence="1">
    <name type="scientific">mine drainage metagenome</name>
    <dbReference type="NCBI Taxonomy" id="410659"/>
    <lineage>
        <taxon>unclassified sequences</taxon>
        <taxon>metagenomes</taxon>
        <taxon>ecological metagenomes</taxon>
    </lineage>
</organism>
<protein>
    <submittedName>
        <fullName evidence="1">Uncharacterized protein</fullName>
    </submittedName>
</protein>
<name>A0A1J5PF61_9ZZZZ</name>
<dbReference type="EMBL" id="MLJW01008598">
    <property type="protein sequence ID" value="OIQ63891.1"/>
    <property type="molecule type" value="Genomic_DNA"/>
</dbReference>
<proteinExistence type="predicted"/>
<accession>A0A1J5PF61</accession>
<dbReference type="AlphaFoldDB" id="A0A1J5PF61"/>
<gene>
    <name evidence="1" type="ORF">GALL_545640</name>
</gene>
<sequence length="71" mass="7265">MLGTGLQAEQVARIVEVADLAAAVAHHPRGADRAGDDAVDQVGVLVLAVDFLVLGEGHPHAHPIQQIGGDV</sequence>